<dbReference type="Gene3D" id="3.30.300.30">
    <property type="match status" value="1"/>
</dbReference>
<dbReference type="SUPFAM" id="SSF56801">
    <property type="entry name" value="Acetyl-CoA synthetase-like"/>
    <property type="match status" value="1"/>
</dbReference>
<gene>
    <name evidence="4" type="ORF">NIIDNTM18_16570</name>
</gene>
<dbReference type="PANTHER" id="PTHR22754">
    <property type="entry name" value="DISCO-INTERACTING PROTEIN 2 DIP2 -RELATED"/>
    <property type="match status" value="1"/>
</dbReference>
<dbReference type="Gene3D" id="3.40.50.12780">
    <property type="entry name" value="N-terminal domain of ligase-like"/>
    <property type="match status" value="1"/>
</dbReference>
<evidence type="ECO:0000256" key="1">
    <source>
        <dbReference type="ARBA" id="ARBA00006432"/>
    </source>
</evidence>
<dbReference type="PANTHER" id="PTHR22754:SF32">
    <property type="entry name" value="DISCO-INTERACTING PROTEIN 2"/>
    <property type="match status" value="1"/>
</dbReference>
<keyword evidence="4" id="KW-0436">Ligase</keyword>
<dbReference type="InterPro" id="IPR045851">
    <property type="entry name" value="AMP-bd_C_sf"/>
</dbReference>
<dbReference type="GO" id="GO:0006633">
    <property type="term" value="P:fatty acid biosynthetic process"/>
    <property type="evidence" value="ECO:0007669"/>
    <property type="project" value="TreeGrafter"/>
</dbReference>
<dbReference type="Pfam" id="PF00501">
    <property type="entry name" value="AMP-binding"/>
    <property type="match status" value="1"/>
</dbReference>
<protein>
    <submittedName>
        <fullName evidence="4">Long-chain-fatty-acid--ACP ligase</fullName>
    </submittedName>
</protein>
<dbReference type="GO" id="GO:0005886">
    <property type="term" value="C:plasma membrane"/>
    <property type="evidence" value="ECO:0007669"/>
    <property type="project" value="TreeGrafter"/>
</dbReference>
<evidence type="ECO:0000313" key="5">
    <source>
        <dbReference type="Proteomes" id="UP000515734"/>
    </source>
</evidence>
<evidence type="ECO:0000259" key="2">
    <source>
        <dbReference type="Pfam" id="PF00501"/>
    </source>
</evidence>
<dbReference type="PROSITE" id="PS00455">
    <property type="entry name" value="AMP_BINDING"/>
    <property type="match status" value="1"/>
</dbReference>
<dbReference type="GO" id="GO:0070566">
    <property type="term" value="F:adenylyltransferase activity"/>
    <property type="evidence" value="ECO:0007669"/>
    <property type="project" value="TreeGrafter"/>
</dbReference>
<evidence type="ECO:0000259" key="3">
    <source>
        <dbReference type="Pfam" id="PF13193"/>
    </source>
</evidence>
<dbReference type="InterPro" id="IPR000873">
    <property type="entry name" value="AMP-dep_synth/lig_dom"/>
</dbReference>
<accession>A0A6S6P1M9</accession>
<feature type="domain" description="AMP-binding enzyme C-terminal" evidence="3">
    <location>
        <begin position="432"/>
        <end position="510"/>
    </location>
</feature>
<organism evidence="4 5">
    <name type="scientific">Mycolicibacterium litorale</name>
    <dbReference type="NCBI Taxonomy" id="758802"/>
    <lineage>
        <taxon>Bacteria</taxon>
        <taxon>Bacillati</taxon>
        <taxon>Actinomycetota</taxon>
        <taxon>Actinomycetes</taxon>
        <taxon>Mycobacteriales</taxon>
        <taxon>Mycobacteriaceae</taxon>
        <taxon>Mycolicibacterium</taxon>
    </lineage>
</organism>
<comment type="similarity">
    <text evidence="1">Belongs to the ATP-dependent AMP-binding enzyme family.</text>
</comment>
<dbReference type="InterPro" id="IPR020845">
    <property type="entry name" value="AMP-binding_CS"/>
</dbReference>
<dbReference type="GO" id="GO:0016874">
    <property type="term" value="F:ligase activity"/>
    <property type="evidence" value="ECO:0007669"/>
    <property type="project" value="UniProtKB-KW"/>
</dbReference>
<dbReference type="InterPro" id="IPR025110">
    <property type="entry name" value="AMP-bd_C"/>
</dbReference>
<dbReference type="EMBL" id="AP023287">
    <property type="protein sequence ID" value="BCI52379.1"/>
    <property type="molecule type" value="Genomic_DNA"/>
</dbReference>
<sequence>MNPLASALADAMTSSGHDLVVLDDGVWRRHPWAEVHQRAENVATRIGDEGASVVVLVGEPTVEFIAAIPGTLYAGAALSILPGPIRGAELAHWAQNTMQRCAAIGAGVVLSHGEHLGALRAVGHPVPVLDVTEMASPQRSSPFTPPEAGNQFAVLQGTAGSTGTPRTAQLAPEAVLANLRGLQTRIDTTTADVGCSWLPLYHDMGLTFLFTCTLSGMELWQAPTSAFSSSPFSWVQWLTASAATMTAAPNMAFGLIGKYGSRLADLDLSRLRFALNGGEPVDCDGTRRFAGEMARFGFDPAALSPSYGLAESNCAVTVPLLGSGLQVDEVEISTDDGRYVRKHAVVGRAIPGVQVRITPVDDSTEHVEGRDVGEIEIRGSSMMTGYLGEAPLDPESWFPTGDLGYFVDSGLVVCGRAKELITVAGRNIFPAEVERVAAQVPGVREGAVVAVGTDGTAVRPGLVIAAEFRGTDEPAARSELVQRVASECGVVPSNVVFLEPGALPRTSSGKLRRLEVKRSMEEVSR</sequence>
<dbReference type="AlphaFoldDB" id="A0A6S6P1M9"/>
<dbReference type="NCBIfam" id="NF004510">
    <property type="entry name" value="PRK05851.1"/>
    <property type="match status" value="1"/>
</dbReference>
<dbReference type="Proteomes" id="UP000515734">
    <property type="component" value="Chromosome"/>
</dbReference>
<dbReference type="Pfam" id="PF13193">
    <property type="entry name" value="AMP-binding_C"/>
    <property type="match status" value="1"/>
</dbReference>
<evidence type="ECO:0000313" key="4">
    <source>
        <dbReference type="EMBL" id="BCI52379.1"/>
    </source>
</evidence>
<dbReference type="InterPro" id="IPR042099">
    <property type="entry name" value="ANL_N_sf"/>
</dbReference>
<name>A0A6S6P1M9_9MYCO</name>
<proteinExistence type="inferred from homology"/>
<reference evidence="4 5" key="1">
    <citation type="submission" date="2020-07" db="EMBL/GenBank/DDBJ databases">
        <title>Complete genome sequence of Mycolicibacterium litorale like strain isolated from cardiac implantable electronic device infection.</title>
        <authorList>
            <person name="Fukano H."/>
            <person name="Miyama H."/>
            <person name="Hoshino Y."/>
        </authorList>
    </citation>
    <scope>NUCLEOTIDE SEQUENCE [LARGE SCALE GENOMIC DNA]</scope>
    <source>
        <strain evidence="4 5">NIIDNTM18</strain>
    </source>
</reference>
<feature type="domain" description="AMP-dependent synthetase/ligase" evidence="2">
    <location>
        <begin position="18"/>
        <end position="387"/>
    </location>
</feature>